<evidence type="ECO:0000256" key="2">
    <source>
        <dbReference type="ARBA" id="ARBA00022692"/>
    </source>
</evidence>
<feature type="transmembrane region" description="Helical" evidence="5">
    <location>
        <begin position="28"/>
        <end position="47"/>
    </location>
</feature>
<gene>
    <name evidence="7" type="ORF">B0I27_10584</name>
</gene>
<dbReference type="AlphaFoldDB" id="A0A2T0U433"/>
<feature type="transmembrane region" description="Helical" evidence="5">
    <location>
        <begin position="270"/>
        <end position="288"/>
    </location>
</feature>
<name>A0A2T0U433_9SPHI</name>
<feature type="transmembrane region" description="Helical" evidence="5">
    <location>
        <begin position="224"/>
        <end position="240"/>
    </location>
</feature>
<feature type="transmembrane region" description="Helical" evidence="5">
    <location>
        <begin position="198"/>
        <end position="218"/>
    </location>
</feature>
<dbReference type="EMBL" id="PVTH01000005">
    <property type="protein sequence ID" value="PRY52618.1"/>
    <property type="molecule type" value="Genomic_DNA"/>
</dbReference>
<evidence type="ECO:0000256" key="3">
    <source>
        <dbReference type="ARBA" id="ARBA00022989"/>
    </source>
</evidence>
<feature type="domain" description="Integral membrane bound transporter" evidence="6">
    <location>
        <begin position="211"/>
        <end position="337"/>
    </location>
</feature>
<evidence type="ECO:0000313" key="8">
    <source>
        <dbReference type="Proteomes" id="UP000238034"/>
    </source>
</evidence>
<evidence type="ECO:0000313" key="7">
    <source>
        <dbReference type="EMBL" id="PRY52618.1"/>
    </source>
</evidence>
<protein>
    <submittedName>
        <fullName evidence="7">Fusaric acid resistance family protein</fullName>
    </submittedName>
</protein>
<keyword evidence="4 5" id="KW-0472">Membrane</keyword>
<feature type="transmembrane region" description="Helical" evidence="5">
    <location>
        <begin position="247"/>
        <end position="264"/>
    </location>
</feature>
<keyword evidence="8" id="KW-1185">Reference proteome</keyword>
<sequence length="366" mass="40600">MDQPLDGKQFAKQELKGIFSLNPTNRPWSVPLLATLCVSIPLLIGLLTGRFHSALTISTAGLVILYMPIHSSFVARMAKMLICSFGFMVSNGVGAVSSFNPIVLCIAFGIFSAIVHWMSLYFKLNPPANFFFIMIASTSGNQAFNIDLIPEKIGLIAIGTIFACFLALVYSLIKKTPDLIKETTDILRVVSVKKYTDYVEAFIVGFFMFCSILIGHLLELKNPYWIPISCIAVMQGATAFHIWRRGFYRILGTVLGMGLCWIILSSIKEPLFICLAIAGLQFIIEATVTRNYALAVFFITPLTILLFEAASPVAQNPTELIATRMIDVLIGSAIGAVGGWFMHHEKLRYQAVRKIRIAKVAMQKRR</sequence>
<feature type="transmembrane region" description="Helical" evidence="5">
    <location>
        <begin position="103"/>
        <end position="122"/>
    </location>
</feature>
<feature type="transmembrane region" description="Helical" evidence="5">
    <location>
        <begin position="320"/>
        <end position="341"/>
    </location>
</feature>
<dbReference type="Pfam" id="PF13515">
    <property type="entry name" value="FUSC_2"/>
    <property type="match status" value="1"/>
</dbReference>
<keyword evidence="2 5" id="KW-0812">Transmembrane</keyword>
<dbReference type="InterPro" id="IPR049453">
    <property type="entry name" value="Memb_transporter_dom"/>
</dbReference>
<dbReference type="OrthoDB" id="581879at2"/>
<evidence type="ECO:0000259" key="6">
    <source>
        <dbReference type="Pfam" id="PF13515"/>
    </source>
</evidence>
<evidence type="ECO:0000256" key="1">
    <source>
        <dbReference type="ARBA" id="ARBA00004141"/>
    </source>
</evidence>
<keyword evidence="3 5" id="KW-1133">Transmembrane helix</keyword>
<dbReference type="Proteomes" id="UP000238034">
    <property type="component" value="Unassembled WGS sequence"/>
</dbReference>
<accession>A0A2T0U433</accession>
<comment type="subcellular location">
    <subcellularLocation>
        <location evidence="1">Membrane</location>
        <topology evidence="1">Multi-pass membrane protein</topology>
    </subcellularLocation>
</comment>
<organism evidence="7 8">
    <name type="scientific">Arcticibacter pallidicorallinus</name>
    <dbReference type="NCBI Taxonomy" id="1259464"/>
    <lineage>
        <taxon>Bacteria</taxon>
        <taxon>Pseudomonadati</taxon>
        <taxon>Bacteroidota</taxon>
        <taxon>Sphingobacteriia</taxon>
        <taxon>Sphingobacteriales</taxon>
        <taxon>Sphingobacteriaceae</taxon>
        <taxon>Arcticibacter</taxon>
    </lineage>
</organism>
<dbReference type="RefSeq" id="WP_106293041.1">
    <property type="nucleotide sequence ID" value="NZ_PVTH01000005.1"/>
</dbReference>
<evidence type="ECO:0000256" key="5">
    <source>
        <dbReference type="SAM" id="Phobius"/>
    </source>
</evidence>
<feature type="transmembrane region" description="Helical" evidence="5">
    <location>
        <begin position="295"/>
        <end position="314"/>
    </location>
</feature>
<feature type="transmembrane region" description="Helical" evidence="5">
    <location>
        <begin position="153"/>
        <end position="173"/>
    </location>
</feature>
<proteinExistence type="predicted"/>
<feature type="transmembrane region" description="Helical" evidence="5">
    <location>
        <begin position="54"/>
        <end position="71"/>
    </location>
</feature>
<comment type="caution">
    <text evidence="7">The sequence shown here is derived from an EMBL/GenBank/DDBJ whole genome shotgun (WGS) entry which is preliminary data.</text>
</comment>
<dbReference type="GO" id="GO:0016020">
    <property type="term" value="C:membrane"/>
    <property type="evidence" value="ECO:0007669"/>
    <property type="project" value="UniProtKB-SubCell"/>
</dbReference>
<reference evidence="7 8" key="1">
    <citation type="submission" date="2018-03" db="EMBL/GenBank/DDBJ databases">
        <title>Genomic Encyclopedia of Type Strains, Phase III (KMG-III): the genomes of soil and plant-associated and newly described type strains.</title>
        <authorList>
            <person name="Whitman W."/>
        </authorList>
    </citation>
    <scope>NUCLEOTIDE SEQUENCE [LARGE SCALE GENOMIC DNA]</scope>
    <source>
        <strain evidence="7 8">CGMCC 1.9313</strain>
    </source>
</reference>
<evidence type="ECO:0000256" key="4">
    <source>
        <dbReference type="ARBA" id="ARBA00023136"/>
    </source>
</evidence>